<name>A0AAV8W4I4_9CUCU</name>
<dbReference type="EMBL" id="JANEYG010000010">
    <property type="protein sequence ID" value="KAJ8921348.1"/>
    <property type="molecule type" value="Genomic_DNA"/>
</dbReference>
<dbReference type="PANTHER" id="PTHR21398">
    <property type="entry name" value="AGAP007094-PA"/>
    <property type="match status" value="1"/>
</dbReference>
<dbReference type="Proteomes" id="UP001159042">
    <property type="component" value="Unassembled WGS sequence"/>
</dbReference>
<dbReference type="SMART" id="SM00718">
    <property type="entry name" value="DM4_12"/>
    <property type="match status" value="1"/>
</dbReference>
<keyword evidence="1" id="KW-0732">Signal</keyword>
<organism evidence="2 3">
    <name type="scientific">Exocentrus adspersus</name>
    <dbReference type="NCBI Taxonomy" id="1586481"/>
    <lineage>
        <taxon>Eukaryota</taxon>
        <taxon>Metazoa</taxon>
        <taxon>Ecdysozoa</taxon>
        <taxon>Arthropoda</taxon>
        <taxon>Hexapoda</taxon>
        <taxon>Insecta</taxon>
        <taxon>Pterygota</taxon>
        <taxon>Neoptera</taxon>
        <taxon>Endopterygota</taxon>
        <taxon>Coleoptera</taxon>
        <taxon>Polyphaga</taxon>
        <taxon>Cucujiformia</taxon>
        <taxon>Chrysomeloidea</taxon>
        <taxon>Cerambycidae</taxon>
        <taxon>Lamiinae</taxon>
        <taxon>Acanthocinini</taxon>
        <taxon>Exocentrus</taxon>
    </lineage>
</organism>
<dbReference type="Pfam" id="PF07841">
    <property type="entry name" value="DM4_12"/>
    <property type="match status" value="1"/>
</dbReference>
<keyword evidence="3" id="KW-1185">Reference proteome</keyword>
<protein>
    <submittedName>
        <fullName evidence="2">Uncharacterized protein</fullName>
    </submittedName>
</protein>
<dbReference type="AlphaFoldDB" id="A0AAV8W4I4"/>
<comment type="caution">
    <text evidence="2">The sequence shown here is derived from an EMBL/GenBank/DDBJ whole genome shotgun (WGS) entry which is preliminary data.</text>
</comment>
<feature type="chain" id="PRO_5043485362" evidence="1">
    <location>
        <begin position="21"/>
        <end position="192"/>
    </location>
</feature>
<dbReference type="PANTHER" id="PTHR21398:SF21">
    <property type="entry name" value="AGAP004005-PA"/>
    <property type="match status" value="1"/>
</dbReference>
<accession>A0AAV8W4I4</accession>
<evidence type="ECO:0000256" key="1">
    <source>
        <dbReference type="SAM" id="SignalP"/>
    </source>
</evidence>
<evidence type="ECO:0000313" key="2">
    <source>
        <dbReference type="EMBL" id="KAJ8921348.1"/>
    </source>
</evidence>
<proteinExistence type="predicted"/>
<evidence type="ECO:0000313" key="3">
    <source>
        <dbReference type="Proteomes" id="UP001159042"/>
    </source>
</evidence>
<gene>
    <name evidence="2" type="ORF">NQ315_002963</name>
</gene>
<feature type="signal peptide" evidence="1">
    <location>
        <begin position="1"/>
        <end position="20"/>
    </location>
</feature>
<reference evidence="2 3" key="1">
    <citation type="journal article" date="2023" name="Insect Mol. Biol.">
        <title>Genome sequencing provides insights into the evolution of gene families encoding plant cell wall-degrading enzymes in longhorned beetles.</title>
        <authorList>
            <person name="Shin N.R."/>
            <person name="Okamura Y."/>
            <person name="Kirsch R."/>
            <person name="Pauchet Y."/>
        </authorList>
    </citation>
    <scope>NUCLEOTIDE SEQUENCE [LARGE SCALE GENOMIC DNA]</scope>
    <source>
        <strain evidence="2">EAD_L_NR</strain>
    </source>
</reference>
<sequence>MCLNNMCMTILIVGIILSYAVICTSLPSNDEELTTLSRQKRSLLYPPETNVIQLIIGIGVPVELKSQAVVFGWGFRAFYRLPSNLSEVRPMDESARRTKRSLSRWDVYRMLEQMSDMKGLGGRVCILRTICEAADIPIDKPTTTNENINHYTDNQYYAAQELGRKNPGKCMRLFPECKHTLLDMFTESDEYD</sequence>
<dbReference type="InterPro" id="IPR006631">
    <property type="entry name" value="DM4_12"/>
</dbReference>